<dbReference type="EMBL" id="ACQT01000009">
    <property type="protein sequence ID" value="EER61818.1"/>
    <property type="molecule type" value="Genomic_DNA"/>
</dbReference>
<keyword evidence="7" id="KW-0406">Ion transport</keyword>
<evidence type="ECO:0000256" key="3">
    <source>
        <dbReference type="ARBA" id="ARBA00022448"/>
    </source>
</evidence>
<evidence type="ECO:0000256" key="7">
    <source>
        <dbReference type="ARBA" id="ARBA00023065"/>
    </source>
</evidence>
<keyword evidence="14" id="KW-1185">Reference proteome</keyword>
<comment type="caution">
    <text evidence="13">The sequence shown here is derived from an EMBL/GenBank/DDBJ whole genome shotgun (WGS) entry which is preliminary data.</text>
</comment>
<dbReference type="PANTHER" id="PTHR34501">
    <property type="entry name" value="PROTEIN YDDL-RELATED"/>
    <property type="match status" value="1"/>
</dbReference>
<comment type="subcellular location">
    <subcellularLocation>
        <location evidence="1">Cell outer membrane</location>
        <topology evidence="1">Multi-pass membrane protein</topology>
    </subcellularLocation>
</comment>
<dbReference type="Proteomes" id="UP000003856">
    <property type="component" value="Unassembled WGS sequence"/>
</dbReference>
<comment type="subunit">
    <text evidence="2">Homotrimer.</text>
</comment>
<feature type="signal peptide" evidence="11">
    <location>
        <begin position="1"/>
        <end position="22"/>
    </location>
</feature>
<evidence type="ECO:0000256" key="8">
    <source>
        <dbReference type="ARBA" id="ARBA00023114"/>
    </source>
</evidence>
<dbReference type="InterPro" id="IPR033900">
    <property type="entry name" value="Gram_neg_porin_domain"/>
</dbReference>
<dbReference type="AlphaFoldDB" id="C5T174"/>
<evidence type="ECO:0000259" key="12">
    <source>
        <dbReference type="Pfam" id="PF13609"/>
    </source>
</evidence>
<gene>
    <name evidence="13" type="ORF">AcdelDRAFT_0654</name>
</gene>
<dbReference type="InterPro" id="IPR023614">
    <property type="entry name" value="Porin_dom_sf"/>
</dbReference>
<evidence type="ECO:0000313" key="14">
    <source>
        <dbReference type="Proteomes" id="UP000003856"/>
    </source>
</evidence>
<keyword evidence="9" id="KW-0472">Membrane</keyword>
<keyword evidence="5" id="KW-0812">Transmembrane</keyword>
<keyword evidence="6 11" id="KW-0732">Signal</keyword>
<evidence type="ECO:0000256" key="5">
    <source>
        <dbReference type="ARBA" id="ARBA00022692"/>
    </source>
</evidence>
<dbReference type="RefSeq" id="WP_005793350.1">
    <property type="nucleotide sequence ID" value="NZ_ACQT01000009.1"/>
</dbReference>
<keyword evidence="8" id="KW-0626">Porin</keyword>
<evidence type="ECO:0000256" key="2">
    <source>
        <dbReference type="ARBA" id="ARBA00011233"/>
    </source>
</evidence>
<keyword evidence="10" id="KW-0998">Cell outer membrane</keyword>
<evidence type="ECO:0000256" key="9">
    <source>
        <dbReference type="ARBA" id="ARBA00023136"/>
    </source>
</evidence>
<dbReference type="SUPFAM" id="SSF56935">
    <property type="entry name" value="Porins"/>
    <property type="match status" value="1"/>
</dbReference>
<dbReference type="PATRIC" id="fig|573060.9.peg.4596"/>
<dbReference type="PANTHER" id="PTHR34501:SF9">
    <property type="entry name" value="MAJOR OUTER MEMBRANE PROTEIN P.IA"/>
    <property type="match status" value="1"/>
</dbReference>
<sequence>MRKIATLAIATMAGCAVYPAMAQSNVTLYGIIDTGVARIDNVNGSNVNLLRSGNLLTSRFGFRGTEDLGGGLKAIFNLEAGLSSDTGATNTPFFNRQSWVGLGSDNLGELKMGRMLPTINDVFVASLNASWLGNSTSALDGAGVGAGSSAARFNNMIGGTRVDNAIKYQTPSMSGFKIHAMTAFGEVAGASSAGRILSLGGSYASKNIEAGLVYHERNCAEAGGCAAGKDKDKILGVGGAYLVNGARYGAFYTRQKNALNVRGNDADVLSLLARVPLNGTSWVLGGGFQYLNDKTALNQDVRQFNLAANYLLSKRTQLYALYSHQTVKNGGKAGMYSTTSSTDKQNQFGVGITHTF</sequence>
<dbReference type="GO" id="GO:0009279">
    <property type="term" value="C:cell outer membrane"/>
    <property type="evidence" value="ECO:0007669"/>
    <property type="project" value="UniProtKB-SubCell"/>
</dbReference>
<dbReference type="Pfam" id="PF13609">
    <property type="entry name" value="Porin_4"/>
    <property type="match status" value="1"/>
</dbReference>
<keyword evidence="3" id="KW-0813">Transport</keyword>
<evidence type="ECO:0000256" key="1">
    <source>
        <dbReference type="ARBA" id="ARBA00004571"/>
    </source>
</evidence>
<evidence type="ECO:0000256" key="4">
    <source>
        <dbReference type="ARBA" id="ARBA00022452"/>
    </source>
</evidence>
<accession>C5T174</accession>
<organism evidence="13 14">
    <name type="scientific">Acidovorax delafieldii 2AN</name>
    <dbReference type="NCBI Taxonomy" id="573060"/>
    <lineage>
        <taxon>Bacteria</taxon>
        <taxon>Pseudomonadati</taxon>
        <taxon>Pseudomonadota</taxon>
        <taxon>Betaproteobacteria</taxon>
        <taxon>Burkholderiales</taxon>
        <taxon>Comamonadaceae</taxon>
        <taxon>Acidovorax</taxon>
    </lineage>
</organism>
<feature type="chain" id="PRO_5002954723" evidence="11">
    <location>
        <begin position="23"/>
        <end position="356"/>
    </location>
</feature>
<dbReference type="GO" id="GO:0006811">
    <property type="term" value="P:monoatomic ion transport"/>
    <property type="evidence" value="ECO:0007669"/>
    <property type="project" value="UniProtKB-KW"/>
</dbReference>
<feature type="domain" description="Porin" evidence="12">
    <location>
        <begin position="6"/>
        <end position="329"/>
    </location>
</feature>
<name>C5T174_ACIDE</name>
<evidence type="ECO:0000256" key="10">
    <source>
        <dbReference type="ARBA" id="ARBA00023237"/>
    </source>
</evidence>
<protein>
    <submittedName>
        <fullName evidence="13">Porin Gram-negative type</fullName>
    </submittedName>
</protein>
<keyword evidence="4" id="KW-1134">Transmembrane beta strand</keyword>
<dbReference type="GO" id="GO:0015288">
    <property type="term" value="F:porin activity"/>
    <property type="evidence" value="ECO:0007669"/>
    <property type="project" value="UniProtKB-KW"/>
</dbReference>
<dbReference type="InterPro" id="IPR050298">
    <property type="entry name" value="Gram-neg_bact_OMP"/>
</dbReference>
<evidence type="ECO:0000256" key="11">
    <source>
        <dbReference type="SAM" id="SignalP"/>
    </source>
</evidence>
<dbReference type="GO" id="GO:0046930">
    <property type="term" value="C:pore complex"/>
    <property type="evidence" value="ECO:0007669"/>
    <property type="project" value="UniProtKB-KW"/>
</dbReference>
<dbReference type="CDD" id="cd00342">
    <property type="entry name" value="gram_neg_porins"/>
    <property type="match status" value="1"/>
</dbReference>
<dbReference type="Gene3D" id="2.40.160.10">
    <property type="entry name" value="Porin"/>
    <property type="match status" value="1"/>
</dbReference>
<proteinExistence type="predicted"/>
<reference evidence="13 14" key="1">
    <citation type="submission" date="2009-05" db="EMBL/GenBank/DDBJ databases">
        <title>The draft genome of Acidovorax delafieldii 2AN.</title>
        <authorList>
            <consortium name="US DOE Joint Genome Institute (JGI-PGF)"/>
            <person name="Lucas S."/>
            <person name="Copeland A."/>
            <person name="Lapidus A."/>
            <person name="Glavina del Rio T."/>
            <person name="Tice H."/>
            <person name="Bruce D."/>
            <person name="Goodwin L."/>
            <person name="Pitluck S."/>
            <person name="Larimer F."/>
            <person name="Land M.L."/>
            <person name="Hauser L."/>
            <person name="Shelobolina E.S."/>
            <person name="Picardal F."/>
            <person name="Roden E."/>
            <person name="Emerson D."/>
        </authorList>
    </citation>
    <scope>NUCLEOTIDE SEQUENCE [LARGE SCALE GENOMIC DNA]</scope>
    <source>
        <strain evidence="13 14">2AN</strain>
    </source>
</reference>
<evidence type="ECO:0000256" key="6">
    <source>
        <dbReference type="ARBA" id="ARBA00022729"/>
    </source>
</evidence>
<evidence type="ECO:0000313" key="13">
    <source>
        <dbReference type="EMBL" id="EER61818.1"/>
    </source>
</evidence>
<dbReference type="PROSITE" id="PS51257">
    <property type="entry name" value="PROKAR_LIPOPROTEIN"/>
    <property type="match status" value="1"/>
</dbReference>
<dbReference type="OrthoDB" id="6975458at2"/>